<gene>
    <name evidence="3" type="ORF">EYB31_32320</name>
</gene>
<keyword evidence="2" id="KW-0732">Signal</keyword>
<feature type="region of interest" description="Disordered" evidence="1">
    <location>
        <begin position="631"/>
        <end position="666"/>
    </location>
</feature>
<evidence type="ECO:0000256" key="1">
    <source>
        <dbReference type="SAM" id="MobiDB-lite"/>
    </source>
</evidence>
<feature type="compositionally biased region" description="Basic and acidic residues" evidence="1">
    <location>
        <begin position="316"/>
        <end position="326"/>
    </location>
</feature>
<accession>A0A4Q9DI12</accession>
<evidence type="ECO:0000256" key="2">
    <source>
        <dbReference type="SAM" id="SignalP"/>
    </source>
</evidence>
<dbReference type="PROSITE" id="PS51257">
    <property type="entry name" value="PROKAR_LIPOPROTEIN"/>
    <property type="match status" value="1"/>
</dbReference>
<sequence>MNRSNKAKMFAIALLSVMLAAGCSAEPAATASSAASAAVAGATSASSSASAAETAGVETVSLDAAKQANFKAKDEQIEWSQAESTAITLSDAGASVAGAGAAAEGGIVTITAAGTYVVAGSITSGQIVVDAPKDALVHIVLNGARITNSVGPAMHIKQSDKTIVTLQDGTDNAVSDGTAYADTSEDAAVGAIFSKSDLTINGTGKLTVIGQKSDGLVSKDDLKIISGTIDVQAADDGIIGRDLFAVKDGVITIQAGGDGIKTTNDTAADKGIVAITGGTFTITSANDGIQAESSMAISGGTFNIVAGGGSAASAKAHQEEQPRGFGDRASMQQQPQAQADSADTPSAKALKAKGAIAIADGTFQIDAADDAIHSNNSIAIAGGQYSLATGDDAIHADKTVSISNGTIDIAKSYEGIEGTNIDIAGGSIHLVSQDDGVNVSGGDSQPAGGGRGEPGATNGKLTISGGYLYVDAAGDGLDSNGSIAMTGGTVIVDGPTDNGNGALDYDGTFEQSGGTLIAAGSAGMAQAPSDSSTQRAVHMTFPSTLQAGTLVTLTDSSGKTVTAFAPAKSFGSIVISTPELKAGEAYTISTGGSSSGKATDGLYDDGAVSGGTKIVTFTLGDKVTYVNQSGITTAKTGGPGGGFGGGPGGGRGPGGGGAGGGGPQPQ</sequence>
<feature type="region of interest" description="Disordered" evidence="1">
    <location>
        <begin position="436"/>
        <end position="458"/>
    </location>
</feature>
<feature type="region of interest" description="Disordered" evidence="1">
    <location>
        <begin position="312"/>
        <end position="346"/>
    </location>
</feature>
<feature type="compositionally biased region" description="Gly residues" evidence="1">
    <location>
        <begin position="637"/>
        <end position="666"/>
    </location>
</feature>
<dbReference type="AlphaFoldDB" id="A0A4Q9DI12"/>
<organism evidence="3 4">
    <name type="scientific">Paenibacillus thalictri</name>
    <dbReference type="NCBI Taxonomy" id="2527873"/>
    <lineage>
        <taxon>Bacteria</taxon>
        <taxon>Bacillati</taxon>
        <taxon>Bacillota</taxon>
        <taxon>Bacilli</taxon>
        <taxon>Bacillales</taxon>
        <taxon>Paenibacillaceae</taxon>
        <taxon>Paenibacillus</taxon>
    </lineage>
</organism>
<dbReference type="OrthoDB" id="9812829at2"/>
<name>A0A4Q9DI12_9BACL</name>
<dbReference type="EMBL" id="SIRE01000030">
    <property type="protein sequence ID" value="TBL70716.1"/>
    <property type="molecule type" value="Genomic_DNA"/>
</dbReference>
<dbReference type="RefSeq" id="WP_131017653.1">
    <property type="nucleotide sequence ID" value="NZ_SIRE01000030.1"/>
</dbReference>
<feature type="compositionally biased region" description="Low complexity" evidence="1">
    <location>
        <begin position="329"/>
        <end position="346"/>
    </location>
</feature>
<dbReference type="Proteomes" id="UP000293142">
    <property type="component" value="Unassembled WGS sequence"/>
</dbReference>
<dbReference type="InterPro" id="IPR025584">
    <property type="entry name" value="Cthe_2159"/>
</dbReference>
<dbReference type="Pfam" id="PF14262">
    <property type="entry name" value="Cthe_2159"/>
    <property type="match status" value="1"/>
</dbReference>
<keyword evidence="4" id="KW-1185">Reference proteome</keyword>
<proteinExistence type="predicted"/>
<evidence type="ECO:0000313" key="3">
    <source>
        <dbReference type="EMBL" id="TBL70716.1"/>
    </source>
</evidence>
<protein>
    <submittedName>
        <fullName evidence="3">Carbohydrate-binding domain-containing protein</fullName>
    </submittedName>
</protein>
<feature type="signal peptide" evidence="2">
    <location>
        <begin position="1"/>
        <end position="25"/>
    </location>
</feature>
<evidence type="ECO:0000313" key="4">
    <source>
        <dbReference type="Proteomes" id="UP000293142"/>
    </source>
</evidence>
<reference evidence="3 4" key="1">
    <citation type="submission" date="2019-02" db="EMBL/GenBank/DDBJ databases">
        <title>Paenibacillus sp. nov., isolated from surface-sterilized tissue of Thalictrum simplex L.</title>
        <authorList>
            <person name="Tuo L."/>
        </authorList>
    </citation>
    <scope>NUCLEOTIDE SEQUENCE [LARGE SCALE GENOMIC DNA]</scope>
    <source>
        <strain evidence="3 4">N2SHLJ1</strain>
    </source>
</reference>
<comment type="caution">
    <text evidence="3">The sequence shown here is derived from an EMBL/GenBank/DDBJ whole genome shotgun (WGS) entry which is preliminary data.</text>
</comment>
<feature type="chain" id="PRO_5038710911" evidence="2">
    <location>
        <begin position="26"/>
        <end position="666"/>
    </location>
</feature>